<dbReference type="Proteomes" id="UP000260457">
    <property type="component" value="Chromosome"/>
</dbReference>
<dbReference type="EMBL" id="CP030926">
    <property type="protein sequence ID" value="AXN41536.1"/>
    <property type="molecule type" value="Genomic_DNA"/>
</dbReference>
<sequence length="95" mass="10773">MKFMGFLISSYPYCVNKRSILGLLRPKILDRNNKDKSLYTSLNSPTSHVLPHDSAHVETVVLLTNVKICYRLIEMDLMVLNLKGGKPPKEGSVKR</sequence>
<evidence type="ECO:0000313" key="1">
    <source>
        <dbReference type="EMBL" id="AXN41536.1"/>
    </source>
</evidence>
<protein>
    <submittedName>
        <fullName evidence="1">Uncharacterized protein</fullName>
    </submittedName>
</protein>
<keyword evidence="2" id="KW-1185">Reference proteome</keyword>
<evidence type="ECO:0000313" key="2">
    <source>
        <dbReference type="Proteomes" id="UP000260457"/>
    </source>
</evidence>
<proteinExistence type="predicted"/>
<name>A0ABN5NEG5_9BACI</name>
<gene>
    <name evidence="1" type="ORF">DTO10_26345</name>
</gene>
<accession>A0ABN5NEG5</accession>
<reference evidence="1 2" key="1">
    <citation type="submission" date="2018-07" db="EMBL/GenBank/DDBJ databases">
        <title>The molecular basis for the intramolecular migration of carboxyl group in the catabolism of para-hydroxybenzoate via gentisate.</title>
        <authorList>
            <person name="Zhao H."/>
            <person name="Xu Y."/>
            <person name="Lin S."/>
            <person name="Spain J.C."/>
            <person name="Zhou N.-Y."/>
        </authorList>
    </citation>
    <scope>NUCLEOTIDE SEQUENCE [LARGE SCALE GENOMIC DNA]</scope>
    <source>
        <strain evidence="1 2">PHB-7a</strain>
    </source>
</reference>
<organism evidence="1 2">
    <name type="scientific">Peribacillus butanolivorans</name>
    <dbReference type="NCBI Taxonomy" id="421767"/>
    <lineage>
        <taxon>Bacteria</taxon>
        <taxon>Bacillati</taxon>
        <taxon>Bacillota</taxon>
        <taxon>Bacilli</taxon>
        <taxon>Bacillales</taxon>
        <taxon>Bacillaceae</taxon>
        <taxon>Peribacillus</taxon>
    </lineage>
</organism>